<dbReference type="InterPro" id="IPR014292">
    <property type="entry name" value="Acyl_transf_WS/DGAT"/>
</dbReference>
<evidence type="ECO:0000256" key="2">
    <source>
        <dbReference type="ARBA" id="ARBA00005189"/>
    </source>
</evidence>
<dbReference type="InterPro" id="IPR045034">
    <property type="entry name" value="O-acyltransferase_WSD1-like"/>
</dbReference>
<gene>
    <name evidence="13" type="ORF">RM531_13675</name>
</gene>
<evidence type="ECO:0000259" key="11">
    <source>
        <dbReference type="Pfam" id="PF03007"/>
    </source>
</evidence>
<dbReference type="PANTHER" id="PTHR31650">
    <property type="entry name" value="O-ACYLTRANSFERASE (WSD1-LIKE) FAMILY PROTEIN"/>
    <property type="match status" value="1"/>
</dbReference>
<feature type="domain" description="O-acyltransferase WSD1-like N-terminal" evidence="11">
    <location>
        <begin position="8"/>
        <end position="263"/>
    </location>
</feature>
<dbReference type="Gene3D" id="3.30.559.30">
    <property type="entry name" value="Nonribosomal peptide synthetase, condensation domain"/>
    <property type="match status" value="1"/>
</dbReference>
<proteinExistence type="inferred from homology"/>
<keyword evidence="5" id="KW-0444">Lipid biosynthesis</keyword>
<evidence type="ECO:0000256" key="3">
    <source>
        <dbReference type="ARBA" id="ARBA00009587"/>
    </source>
</evidence>
<dbReference type="PANTHER" id="PTHR31650:SF1">
    <property type="entry name" value="WAX ESTER SYNTHASE_DIACYLGLYCEROL ACYLTRANSFERASE 4-RELATED"/>
    <property type="match status" value="1"/>
</dbReference>
<evidence type="ECO:0000256" key="1">
    <source>
        <dbReference type="ARBA" id="ARBA00004771"/>
    </source>
</evidence>
<comment type="caution">
    <text evidence="13">The sequence shown here is derived from an EMBL/GenBank/DDBJ whole genome shotgun (WGS) entry which is preliminary data.</text>
</comment>
<keyword evidence="8" id="KW-0443">Lipid metabolism</keyword>
<evidence type="ECO:0000256" key="9">
    <source>
        <dbReference type="ARBA" id="ARBA00023315"/>
    </source>
</evidence>
<evidence type="ECO:0000256" key="4">
    <source>
        <dbReference type="ARBA" id="ARBA00013244"/>
    </source>
</evidence>
<evidence type="ECO:0000256" key="10">
    <source>
        <dbReference type="ARBA" id="ARBA00048109"/>
    </source>
</evidence>
<evidence type="ECO:0000256" key="7">
    <source>
        <dbReference type="ARBA" id="ARBA00022798"/>
    </source>
</evidence>
<dbReference type="SUPFAM" id="SSF52777">
    <property type="entry name" value="CoA-dependent acyltransferases"/>
    <property type="match status" value="2"/>
</dbReference>
<comment type="pathway">
    <text evidence="2">Lipid metabolism.</text>
</comment>
<dbReference type="NCBIfam" id="TIGR02946">
    <property type="entry name" value="acyl_WS_DGAT"/>
    <property type="match status" value="1"/>
</dbReference>
<sequence>MRKALKLNDISFLIGEKAKAPTHVAAMATFHYPPDPGEDYLQNLVRRWRECTRFAPPFNYRYRPWPFPSWDVLDDDEVDLDYHFRHSALPRPGGERELGVLVSRLHSHALDRNRPLWECHVIEGLEDGRFALYIKVHHSQIDGVGGIRVLQSMLAETPDAPPVEPIWAVGMGRTRRAPDEPRPPKMRPKLWPALTAYTRLRGAMLRRRFRPRHDPDNALPFATPRTSLNGRIGAPRRFATQQYDQDRIRAIAVASDTTTNDVFLAICAGALRRYLTETGAMPTTSMTAAVPVSVRPADETEVGNAITFVMAKMRTDIADPAERLAAIHRSTTTAKGHLNRLPKAAMDPYTAMLMGPYLIRIVLGLGAATRPMFNLAVSNVPGPKQTLYLDGATLDAVYPVSLLFNGQALNITLVSYD</sequence>
<evidence type="ECO:0000256" key="6">
    <source>
        <dbReference type="ARBA" id="ARBA00022679"/>
    </source>
</evidence>
<dbReference type="Proteomes" id="UP001259982">
    <property type="component" value="Unassembled WGS sequence"/>
</dbReference>
<dbReference type="Pfam" id="PF06974">
    <property type="entry name" value="WS_DGAT_C"/>
    <property type="match status" value="1"/>
</dbReference>
<feature type="non-terminal residue" evidence="13">
    <location>
        <position position="417"/>
    </location>
</feature>
<name>A0ABU3BAQ7_9GAMM</name>
<comment type="pathway">
    <text evidence="1">Glycerolipid metabolism; triacylglycerol biosynthesis.</text>
</comment>
<dbReference type="Pfam" id="PF03007">
    <property type="entry name" value="WS_DGAT_cat"/>
    <property type="match status" value="1"/>
</dbReference>
<accession>A0ABU3BAQ7</accession>
<comment type="similarity">
    <text evidence="3">Belongs to the long-chain O-acyltransferase family.</text>
</comment>
<dbReference type="InterPro" id="IPR009721">
    <property type="entry name" value="O-acyltransferase_WSD1_C"/>
</dbReference>
<keyword evidence="7" id="KW-0319">Glycerol metabolism</keyword>
<dbReference type="EMBL" id="JAVRHY010000016">
    <property type="protein sequence ID" value="MDT0619523.1"/>
    <property type="molecule type" value="Genomic_DNA"/>
</dbReference>
<dbReference type="EC" id="2.3.1.20" evidence="4"/>
<keyword evidence="9" id="KW-0012">Acyltransferase</keyword>
<protein>
    <recommendedName>
        <fullName evidence="4">diacylglycerol O-acyltransferase</fullName>
        <ecNumber evidence="4">2.3.1.20</ecNumber>
    </recommendedName>
</protein>
<feature type="domain" description="O-acyltransferase WSD1 C-terminal" evidence="12">
    <location>
        <begin position="303"/>
        <end position="417"/>
    </location>
</feature>
<evidence type="ECO:0000313" key="13">
    <source>
        <dbReference type="EMBL" id="MDT0619523.1"/>
    </source>
</evidence>
<dbReference type="RefSeq" id="WP_311660008.1">
    <property type="nucleotide sequence ID" value="NZ_JAVRHY010000016.1"/>
</dbReference>
<evidence type="ECO:0000256" key="5">
    <source>
        <dbReference type="ARBA" id="ARBA00022516"/>
    </source>
</evidence>
<reference evidence="13 14" key="1">
    <citation type="submission" date="2023-09" db="EMBL/GenBank/DDBJ databases">
        <authorList>
            <person name="Rey-Velasco X."/>
        </authorList>
    </citation>
    <scope>NUCLEOTIDE SEQUENCE [LARGE SCALE GENOMIC DNA]</scope>
    <source>
        <strain evidence="13 14">P385</strain>
    </source>
</reference>
<evidence type="ECO:0000259" key="12">
    <source>
        <dbReference type="Pfam" id="PF06974"/>
    </source>
</evidence>
<keyword evidence="14" id="KW-1185">Reference proteome</keyword>
<comment type="catalytic activity">
    <reaction evidence="10">
        <text>an acyl-CoA + a 1,2-diacyl-sn-glycerol = a triacyl-sn-glycerol + CoA</text>
        <dbReference type="Rhea" id="RHEA:10868"/>
        <dbReference type="ChEBI" id="CHEBI:17815"/>
        <dbReference type="ChEBI" id="CHEBI:57287"/>
        <dbReference type="ChEBI" id="CHEBI:58342"/>
        <dbReference type="ChEBI" id="CHEBI:64615"/>
        <dbReference type="EC" id="2.3.1.20"/>
    </reaction>
</comment>
<dbReference type="InterPro" id="IPR004255">
    <property type="entry name" value="O-acyltransferase_WSD1_N"/>
</dbReference>
<evidence type="ECO:0000313" key="14">
    <source>
        <dbReference type="Proteomes" id="UP001259982"/>
    </source>
</evidence>
<organism evidence="13 14">
    <name type="scientific">Spectribacter acetivorans</name>
    <dbReference type="NCBI Taxonomy" id="3075603"/>
    <lineage>
        <taxon>Bacteria</taxon>
        <taxon>Pseudomonadati</taxon>
        <taxon>Pseudomonadota</taxon>
        <taxon>Gammaproteobacteria</taxon>
        <taxon>Salinisphaerales</taxon>
        <taxon>Salinisphaeraceae</taxon>
        <taxon>Spectribacter</taxon>
    </lineage>
</organism>
<keyword evidence="6" id="KW-0808">Transferase</keyword>
<evidence type="ECO:0000256" key="8">
    <source>
        <dbReference type="ARBA" id="ARBA00023098"/>
    </source>
</evidence>